<dbReference type="PANTHER" id="PTHR24637">
    <property type="entry name" value="COLLAGEN"/>
    <property type="match status" value="1"/>
</dbReference>
<dbReference type="RefSeq" id="WP_143924185.1">
    <property type="nucleotide sequence ID" value="NZ_VLTK01000015.1"/>
</dbReference>
<keyword evidence="2" id="KW-0176">Collagen</keyword>
<dbReference type="AlphaFoldDB" id="A0A556C5F8"/>
<keyword evidence="3" id="KW-1185">Reference proteome</keyword>
<dbReference type="EMBL" id="VLTK01000015">
    <property type="protein sequence ID" value="TSI12621.1"/>
    <property type="molecule type" value="Genomic_DNA"/>
</dbReference>
<dbReference type="OrthoDB" id="4810192at2"/>
<name>A0A556C5F8_BREAU</name>
<dbReference type="Proteomes" id="UP000316406">
    <property type="component" value="Unassembled WGS sequence"/>
</dbReference>
<sequence>MRNRHDKRRDREFPPRWFNTVMLIIAALLLAWTVWSINSSKQEAKDAALNANALADQVSQACAQGEVKVNGRNICTKADQVKKNVKESAQAGPIGPSGPTGPKGEPGPSSTVPGPAGKPGDDGENSDVPGPAGQPGEDSEIPGPPGDPGSPGEDGKSVPGPAGAKGEKGAQGNPLLVHQGHPARRVNRAVKVSPGLQERRAAPVVAFQMSPALPMGIGYSSSQTERMSR</sequence>
<proteinExistence type="predicted"/>
<accession>A0A556C5F8</accession>
<organism evidence="2 3">
    <name type="scientific">Brevibacterium aurantiacum</name>
    <dbReference type="NCBI Taxonomy" id="273384"/>
    <lineage>
        <taxon>Bacteria</taxon>
        <taxon>Bacillati</taxon>
        <taxon>Actinomycetota</taxon>
        <taxon>Actinomycetes</taxon>
        <taxon>Micrococcales</taxon>
        <taxon>Brevibacteriaceae</taxon>
        <taxon>Brevibacterium</taxon>
    </lineage>
</organism>
<reference evidence="2 3" key="1">
    <citation type="submission" date="2019-07" db="EMBL/GenBank/DDBJ databases">
        <title>Draft genome sequence of Brevibacterium aurantiacum XU54 isolated from Xinjiang China.</title>
        <authorList>
            <person name="Xu X."/>
        </authorList>
    </citation>
    <scope>NUCLEOTIDE SEQUENCE [LARGE SCALE GENOMIC DNA]</scope>
    <source>
        <strain evidence="2 3">XU54</strain>
    </source>
</reference>
<comment type="caution">
    <text evidence="2">The sequence shown here is derived from an EMBL/GenBank/DDBJ whole genome shotgun (WGS) entry which is preliminary data.</text>
</comment>
<evidence type="ECO:0000313" key="2">
    <source>
        <dbReference type="EMBL" id="TSI12621.1"/>
    </source>
</evidence>
<gene>
    <name evidence="2" type="ORF">FO013_19290</name>
</gene>
<feature type="region of interest" description="Disordered" evidence="1">
    <location>
        <begin position="86"/>
        <end position="186"/>
    </location>
</feature>
<protein>
    <submittedName>
        <fullName evidence="2">Collagen-like protein</fullName>
    </submittedName>
</protein>
<evidence type="ECO:0000256" key="1">
    <source>
        <dbReference type="SAM" id="MobiDB-lite"/>
    </source>
</evidence>
<evidence type="ECO:0000313" key="3">
    <source>
        <dbReference type="Proteomes" id="UP000316406"/>
    </source>
</evidence>